<dbReference type="EC" id="3.4.11.18" evidence="6"/>
<evidence type="ECO:0000313" key="8">
    <source>
        <dbReference type="Proteomes" id="UP000694941"/>
    </source>
</evidence>
<feature type="domain" description="Peptidase M24" evidence="7">
    <location>
        <begin position="146"/>
        <end position="373"/>
    </location>
</feature>
<organism evidence="8 13">
    <name type="scientific">Limulus polyphemus</name>
    <name type="common">Atlantic horseshoe crab</name>
    <dbReference type="NCBI Taxonomy" id="6850"/>
    <lineage>
        <taxon>Eukaryota</taxon>
        <taxon>Metazoa</taxon>
        <taxon>Ecdysozoa</taxon>
        <taxon>Arthropoda</taxon>
        <taxon>Chelicerata</taxon>
        <taxon>Merostomata</taxon>
        <taxon>Xiphosura</taxon>
        <taxon>Limulidae</taxon>
        <taxon>Limulus</taxon>
    </lineage>
</organism>
<dbReference type="RefSeq" id="XP_013772073.1">
    <property type="nucleotide sequence ID" value="XM_013916619.2"/>
</dbReference>
<evidence type="ECO:0000256" key="1">
    <source>
        <dbReference type="ARBA" id="ARBA00022438"/>
    </source>
</evidence>
<dbReference type="SUPFAM" id="SSF55920">
    <property type="entry name" value="Creatinase/aminopeptidase"/>
    <property type="match status" value="1"/>
</dbReference>
<dbReference type="Pfam" id="PF00557">
    <property type="entry name" value="Peptidase_M24"/>
    <property type="match status" value="1"/>
</dbReference>
<evidence type="ECO:0000256" key="3">
    <source>
        <dbReference type="ARBA" id="ARBA00022723"/>
    </source>
</evidence>
<evidence type="ECO:0000256" key="2">
    <source>
        <dbReference type="ARBA" id="ARBA00022670"/>
    </source>
</evidence>
<keyword evidence="1 5" id="KW-0031">Aminopeptidase</keyword>
<feature type="binding site" evidence="5">
    <location>
        <position position="240"/>
    </location>
    <ligand>
        <name>a divalent metal cation</name>
        <dbReference type="ChEBI" id="CHEBI:60240"/>
        <label>1</label>
    </ligand>
</feature>
<evidence type="ECO:0000256" key="6">
    <source>
        <dbReference type="RuleBase" id="RU003653"/>
    </source>
</evidence>
<dbReference type="PANTHER" id="PTHR43330:SF8">
    <property type="entry name" value="METHIONINE AMINOPEPTIDASE 1D, MITOCHONDRIAL"/>
    <property type="match status" value="1"/>
</dbReference>
<feature type="binding site" evidence="5">
    <location>
        <position position="366"/>
    </location>
    <ligand>
        <name>a divalent metal cation</name>
        <dbReference type="ChEBI" id="CHEBI:60240"/>
        <label>1</label>
    </ligand>
</feature>
<dbReference type="InterPro" id="IPR036005">
    <property type="entry name" value="Creatinase/aminopeptidase-like"/>
</dbReference>
<name>A0ABM1S562_LIMPO</name>
<accession>A0ABM1S562</accession>
<dbReference type="NCBIfam" id="TIGR00500">
    <property type="entry name" value="met_pdase_I"/>
    <property type="match status" value="1"/>
</dbReference>
<feature type="binding site" evidence="5">
    <location>
        <position position="240"/>
    </location>
    <ligand>
        <name>a divalent metal cation</name>
        <dbReference type="ChEBI" id="CHEBI:60240"/>
        <label>2</label>
        <note>catalytic</note>
    </ligand>
</feature>
<comment type="catalytic activity">
    <reaction evidence="5 6">
        <text>Release of N-terminal amino acids, preferentially methionine, from peptides and arylamides.</text>
        <dbReference type="EC" id="3.4.11.18"/>
    </reaction>
</comment>
<protein>
    <recommendedName>
        <fullName evidence="6">Methionine aminopeptidase</fullName>
        <ecNumber evidence="6">3.4.11.18</ecNumber>
    </recommendedName>
</protein>
<evidence type="ECO:0000313" key="10">
    <source>
        <dbReference type="RefSeq" id="XP_013772073.1"/>
    </source>
</evidence>
<dbReference type="Gene3D" id="3.90.230.10">
    <property type="entry name" value="Creatinase/methionine aminopeptidase superfamily"/>
    <property type="match status" value="1"/>
</dbReference>
<comment type="similarity">
    <text evidence="5">Belongs to the peptidase M24A family. Methionine aminopeptidase type 1 subfamily.</text>
</comment>
<dbReference type="PRINTS" id="PR00599">
    <property type="entry name" value="MAPEPTIDASE"/>
</dbReference>
<reference evidence="9 10" key="1">
    <citation type="submission" date="2025-05" db="UniProtKB">
        <authorList>
            <consortium name="RefSeq"/>
        </authorList>
    </citation>
    <scope>IDENTIFICATION</scope>
    <source>
        <tissue evidence="9 10">Muscle</tissue>
    </source>
</reference>
<feature type="binding site" evidence="5">
    <location>
        <position position="303"/>
    </location>
    <ligand>
        <name>a divalent metal cation</name>
        <dbReference type="ChEBI" id="CHEBI:60240"/>
        <label>2</label>
        <note>catalytic</note>
    </ligand>
</feature>
<keyword evidence="3 5" id="KW-0479">Metal-binding</keyword>
<evidence type="ECO:0000256" key="5">
    <source>
        <dbReference type="HAMAP-Rule" id="MF_03174"/>
    </source>
</evidence>
<dbReference type="InterPro" id="IPR000994">
    <property type="entry name" value="Pept_M24"/>
</dbReference>
<gene>
    <name evidence="9 10 11 12 13" type="primary">LOC106457226</name>
</gene>
<dbReference type="InterPro" id="IPR002467">
    <property type="entry name" value="Pept_M24A_MAP1"/>
</dbReference>
<evidence type="ECO:0000313" key="9">
    <source>
        <dbReference type="RefSeq" id="XP_013772072.1"/>
    </source>
</evidence>
<feature type="binding site" evidence="5">
    <location>
        <position position="212"/>
    </location>
    <ligand>
        <name>substrate</name>
    </ligand>
</feature>
<keyword evidence="4 5" id="KW-0378">Hydrolase</keyword>
<evidence type="ECO:0000313" key="12">
    <source>
        <dbReference type="RefSeq" id="XP_022238766.1"/>
    </source>
</evidence>
<sequence>MIKTVFYTMPKHVCFFFCVGQPIKSCFIPLLQRTNWTVRRYIDPPLRSLVCENQKIFSSFKTKVISQSIHFKKNFNCSSSVKNINFLNDFWKRPRKKHGQYALVQPGLVSEAGEIPPDIVCPEYAYSGIVDLAAPSIEIKDLEVIQKMKDSCALARNILDHAGSCLKIGMTTEEVDQMVHTAAIAHKAYPSPLNYHGFPKSVCTSVNNVACHGIPDDRPLEDGDIISIDVSVFYNGYHGDCARTFGIGDVDGKGKKLMHVAQNCLNAAVTVCGPEQKFSEIGRIISETAEVGGCTVVPEFCGHGIGKFFHGPPDVFHFVNQSDGIMQEGMTFTIEPVISEGEPKIVILEDGWTAVTLDNSRCAQFEHTILVTKTGVEVLTSSSIEEYNTT</sequence>
<feature type="binding site" evidence="5">
    <location>
        <position position="229"/>
    </location>
    <ligand>
        <name>a divalent metal cation</name>
        <dbReference type="ChEBI" id="CHEBI:60240"/>
        <label>1</label>
    </ligand>
</feature>
<dbReference type="InterPro" id="IPR001714">
    <property type="entry name" value="Pept_M24_MAP"/>
</dbReference>
<dbReference type="CDD" id="cd01086">
    <property type="entry name" value="MetAP1"/>
    <property type="match status" value="1"/>
</dbReference>
<evidence type="ECO:0000259" key="7">
    <source>
        <dbReference type="Pfam" id="PF00557"/>
    </source>
</evidence>
<dbReference type="RefSeq" id="XP_013772072.1">
    <property type="nucleotide sequence ID" value="XM_013916618.2"/>
</dbReference>
<comment type="cofactor">
    <cofactor evidence="5">
        <name>Co(2+)</name>
        <dbReference type="ChEBI" id="CHEBI:48828"/>
    </cofactor>
    <cofactor evidence="5">
        <name>Zn(2+)</name>
        <dbReference type="ChEBI" id="CHEBI:29105"/>
    </cofactor>
    <cofactor evidence="5">
        <name>Mn(2+)</name>
        <dbReference type="ChEBI" id="CHEBI:29035"/>
    </cofactor>
    <cofactor evidence="5">
        <name>Fe(2+)</name>
        <dbReference type="ChEBI" id="CHEBI:29033"/>
    </cofactor>
    <text evidence="5">Binds 2 divalent metal cations per subunit. Has a high-affinity and a low affinity metal-binding site. The true nature of the physiological cofactor is under debate. The enzyme is active with cobalt, zinc, manganese or divalent iron ions. Most likely, methionine aminopeptidases function as mononuclear Fe(2+)-metalloproteases under physiological conditions, and the catalytically relevant metal-binding site has been assigned to the histidine-containing high-affinity site.</text>
</comment>
<keyword evidence="8" id="KW-1185">Reference proteome</keyword>
<dbReference type="RefSeq" id="XP_022238766.1">
    <property type="nucleotide sequence ID" value="XM_022383058.1"/>
</dbReference>
<proteinExistence type="inferred from homology"/>
<feature type="binding site" evidence="5">
    <location>
        <position position="366"/>
    </location>
    <ligand>
        <name>a divalent metal cation</name>
        <dbReference type="ChEBI" id="CHEBI:60240"/>
        <label>2</label>
        <note>catalytic</note>
    </ligand>
</feature>
<dbReference type="GeneID" id="106457226"/>
<evidence type="ECO:0000256" key="4">
    <source>
        <dbReference type="ARBA" id="ARBA00022801"/>
    </source>
</evidence>
<feature type="binding site" evidence="5">
    <location>
        <position position="335"/>
    </location>
    <ligand>
        <name>a divalent metal cation</name>
        <dbReference type="ChEBI" id="CHEBI:60240"/>
        <label>2</label>
        <note>catalytic</note>
    </ligand>
</feature>
<feature type="binding site" evidence="5">
    <location>
        <position position="310"/>
    </location>
    <ligand>
        <name>substrate</name>
    </ligand>
</feature>
<dbReference type="RefSeq" id="XP_013772074.1">
    <property type="nucleotide sequence ID" value="XM_013916620.2"/>
</dbReference>
<dbReference type="Proteomes" id="UP000694941">
    <property type="component" value="Unplaced"/>
</dbReference>
<dbReference type="PANTHER" id="PTHR43330">
    <property type="entry name" value="METHIONINE AMINOPEPTIDASE"/>
    <property type="match status" value="1"/>
</dbReference>
<keyword evidence="2 5" id="KW-0645">Protease</keyword>
<evidence type="ECO:0000313" key="13">
    <source>
        <dbReference type="RefSeq" id="XP_022238767.1"/>
    </source>
</evidence>
<dbReference type="RefSeq" id="XP_022238767.1">
    <property type="nucleotide sequence ID" value="XM_022383059.1"/>
</dbReference>
<dbReference type="PROSITE" id="PS00680">
    <property type="entry name" value="MAP_1"/>
    <property type="match status" value="1"/>
</dbReference>
<comment type="function">
    <text evidence="6">Cotranslationally removes the N-terminal methionine from nascent proteins. The N-terminal methionine is often cleaved when the second residue in the primary sequence is small and uncharged (Met-Ala-, Cys, Gly, Pro, Ser, Thr, or Val).</text>
</comment>
<dbReference type="HAMAP" id="MF_01974">
    <property type="entry name" value="MetAP_1"/>
    <property type="match status" value="1"/>
</dbReference>
<evidence type="ECO:0000313" key="11">
    <source>
        <dbReference type="RefSeq" id="XP_013772074.1"/>
    </source>
</evidence>